<sequence>MVRSRLSSKLLMGRAFVMFQDYFRISLQVLMMNKLDHNFSCFNLRASTTPERDFMPINQFCVYVPFVTLFLTFQQQSGCSNLISVSLIKKKKLLLPINNRLSQR</sequence>
<keyword evidence="2" id="KW-1185">Reference proteome</keyword>
<dbReference type="EMBL" id="KE546992">
    <property type="protein sequence ID" value="EPY50647.1"/>
    <property type="molecule type" value="Genomic_DNA"/>
</dbReference>
<reference evidence="1 2" key="1">
    <citation type="journal article" date="2011" name="Science">
        <title>Comparative functional genomics of the fission yeasts.</title>
        <authorList>
            <person name="Rhind N."/>
            <person name="Chen Z."/>
            <person name="Yassour M."/>
            <person name="Thompson D.A."/>
            <person name="Haas B.J."/>
            <person name="Habib N."/>
            <person name="Wapinski I."/>
            <person name="Roy S."/>
            <person name="Lin M.F."/>
            <person name="Heiman D.I."/>
            <person name="Young S.K."/>
            <person name="Furuya K."/>
            <person name="Guo Y."/>
            <person name="Pidoux A."/>
            <person name="Chen H.M."/>
            <person name="Robbertse B."/>
            <person name="Goldberg J.M."/>
            <person name="Aoki K."/>
            <person name="Bayne E.H."/>
            <person name="Berlin A.M."/>
            <person name="Desjardins C.A."/>
            <person name="Dobbs E."/>
            <person name="Dukaj L."/>
            <person name="Fan L."/>
            <person name="FitzGerald M.G."/>
            <person name="French C."/>
            <person name="Gujja S."/>
            <person name="Hansen K."/>
            <person name="Keifenheim D."/>
            <person name="Levin J.Z."/>
            <person name="Mosher R.A."/>
            <person name="Mueller C.A."/>
            <person name="Pfiffner J."/>
            <person name="Priest M."/>
            <person name="Russ C."/>
            <person name="Smialowska A."/>
            <person name="Swoboda P."/>
            <person name="Sykes S.M."/>
            <person name="Vaughn M."/>
            <person name="Vengrova S."/>
            <person name="Yoder R."/>
            <person name="Zeng Q."/>
            <person name="Allshire R."/>
            <person name="Baulcombe D."/>
            <person name="Birren B.W."/>
            <person name="Brown W."/>
            <person name="Ekwall K."/>
            <person name="Kellis M."/>
            <person name="Leatherwood J."/>
            <person name="Levin H."/>
            <person name="Margalit H."/>
            <person name="Martienssen R."/>
            <person name="Nieduszynski C.A."/>
            <person name="Spatafora J.W."/>
            <person name="Friedman N."/>
            <person name="Dalgaard J.Z."/>
            <person name="Baumann P."/>
            <person name="Niki H."/>
            <person name="Regev A."/>
            <person name="Nusbaum C."/>
        </authorList>
    </citation>
    <scope>NUCLEOTIDE SEQUENCE [LARGE SCALE GENOMIC DNA]</scope>
    <source>
        <strain evidence="2">OY26 / ATCC MYA-4695 / CBS 11777 / NBRC 106824 / NRRL Y48691</strain>
    </source>
</reference>
<proteinExistence type="predicted"/>
<gene>
    <name evidence="1" type="ORF">SPOG_05166</name>
</gene>
<dbReference type="AlphaFoldDB" id="S9X0X1"/>
<dbReference type="Proteomes" id="UP000015464">
    <property type="component" value="Unassembled WGS sequence"/>
</dbReference>
<accession>S9X0X1</accession>
<name>S9X0X1_SCHCR</name>
<dbReference type="HOGENOM" id="CLU_2251619_0_0_1"/>
<dbReference type="GeneID" id="25039341"/>
<dbReference type="RefSeq" id="XP_013024609.1">
    <property type="nucleotide sequence ID" value="XM_013169155.1"/>
</dbReference>
<protein>
    <submittedName>
        <fullName evidence="1">Uncharacterized protein</fullName>
    </submittedName>
</protein>
<organism evidence="1 2">
    <name type="scientific">Schizosaccharomyces cryophilus (strain OY26 / ATCC MYA-4695 / CBS 11777 / NBRC 106824 / NRRL Y48691)</name>
    <name type="common">Fission yeast</name>
    <dbReference type="NCBI Taxonomy" id="653667"/>
    <lineage>
        <taxon>Eukaryota</taxon>
        <taxon>Fungi</taxon>
        <taxon>Dikarya</taxon>
        <taxon>Ascomycota</taxon>
        <taxon>Taphrinomycotina</taxon>
        <taxon>Schizosaccharomycetes</taxon>
        <taxon>Schizosaccharomycetales</taxon>
        <taxon>Schizosaccharomycetaceae</taxon>
        <taxon>Schizosaccharomyces</taxon>
    </lineage>
</organism>
<evidence type="ECO:0000313" key="2">
    <source>
        <dbReference type="Proteomes" id="UP000015464"/>
    </source>
</evidence>
<evidence type="ECO:0000313" key="1">
    <source>
        <dbReference type="EMBL" id="EPY50647.1"/>
    </source>
</evidence>